<sequence>MHLTKIKVDRNFSHEESISLLEFIMGLANSVELCRQVAYRLDDSILEKVNKEWEDFAIEEDAKRRKRYEEDDEYREIFDNLKPENVEVSEIFDVLLKANLAIIKAEERVDDFFFVDPDNDFEFDTDEIDIEIEDNPEIKVLGEELVEKLNSKNSDREAEEQTSELETYHVPFKDDENISISVRHSRLNIDGSGPIYEYVKFDLSKVEFKDMLRSELEESLFKEPINIEGFAFKRPLFYIDERPIMNISTENQEIVLKLNDEELDEFKKLGIEYTDFK</sequence>
<reference evidence="2" key="1">
    <citation type="submission" date="2018-02" db="EMBL/GenBank/DDBJ databases">
        <authorList>
            <person name="Holder M.E."/>
            <person name="Ajami N.J."/>
            <person name="Petrosino J.F."/>
        </authorList>
    </citation>
    <scope>NUCLEOTIDE SEQUENCE [LARGE SCALE GENOMIC DNA]</scope>
    <source>
        <strain evidence="2">CCUG 47711</strain>
    </source>
</reference>
<evidence type="ECO:0000313" key="2">
    <source>
        <dbReference type="Proteomes" id="UP000237947"/>
    </source>
</evidence>
<dbReference type="RefSeq" id="WP_106012757.1">
    <property type="nucleotide sequence ID" value="NZ_CP027226.1"/>
</dbReference>
<dbReference type="AlphaFoldDB" id="A0A2S0KP68"/>
<proteinExistence type="predicted"/>
<name>A0A2S0KP68_9FIRM</name>
<accession>A0A2S0KP68</accession>
<gene>
    <name evidence="1" type="ORF">C5Q98_06090</name>
</gene>
<dbReference type="Proteomes" id="UP000237947">
    <property type="component" value="Chromosome"/>
</dbReference>
<organism evidence="1 2">
    <name type="scientific">Fastidiosipila sanguinis</name>
    <dbReference type="NCBI Taxonomy" id="236753"/>
    <lineage>
        <taxon>Bacteria</taxon>
        <taxon>Bacillati</taxon>
        <taxon>Bacillota</taxon>
        <taxon>Clostridia</taxon>
        <taxon>Eubacteriales</taxon>
        <taxon>Oscillospiraceae</taxon>
        <taxon>Fastidiosipila</taxon>
    </lineage>
</organism>
<keyword evidence="2" id="KW-1185">Reference proteome</keyword>
<evidence type="ECO:0000313" key="1">
    <source>
        <dbReference type="EMBL" id="AVM42807.1"/>
    </source>
</evidence>
<dbReference type="KEGG" id="fsa:C5Q98_06090"/>
<dbReference type="EMBL" id="CP027226">
    <property type="protein sequence ID" value="AVM42807.1"/>
    <property type="molecule type" value="Genomic_DNA"/>
</dbReference>
<protein>
    <submittedName>
        <fullName evidence="1">Uncharacterized protein</fullName>
    </submittedName>
</protein>